<reference evidence="1" key="1">
    <citation type="submission" date="2022-03" db="EMBL/GenBank/DDBJ databases">
        <authorList>
            <person name="Lindestad O."/>
        </authorList>
    </citation>
    <scope>NUCLEOTIDE SEQUENCE</scope>
</reference>
<protein>
    <submittedName>
        <fullName evidence="1">Jg15600 protein</fullName>
    </submittedName>
</protein>
<accession>A0A8S4RSV6</accession>
<gene>
    <name evidence="1" type="primary">jg15600</name>
    <name evidence="1" type="ORF">PAEG_LOCUS17840</name>
</gene>
<keyword evidence="2" id="KW-1185">Reference proteome</keyword>
<proteinExistence type="predicted"/>
<dbReference type="EMBL" id="CAKXAJ010025576">
    <property type="protein sequence ID" value="CAH2241403.1"/>
    <property type="molecule type" value="Genomic_DNA"/>
</dbReference>
<name>A0A8S4RSV6_9NEOP</name>
<organism evidence="1 2">
    <name type="scientific">Pararge aegeria aegeria</name>
    <dbReference type="NCBI Taxonomy" id="348720"/>
    <lineage>
        <taxon>Eukaryota</taxon>
        <taxon>Metazoa</taxon>
        <taxon>Ecdysozoa</taxon>
        <taxon>Arthropoda</taxon>
        <taxon>Hexapoda</taxon>
        <taxon>Insecta</taxon>
        <taxon>Pterygota</taxon>
        <taxon>Neoptera</taxon>
        <taxon>Endopterygota</taxon>
        <taxon>Lepidoptera</taxon>
        <taxon>Glossata</taxon>
        <taxon>Ditrysia</taxon>
        <taxon>Papilionoidea</taxon>
        <taxon>Nymphalidae</taxon>
        <taxon>Satyrinae</taxon>
        <taxon>Satyrini</taxon>
        <taxon>Parargina</taxon>
        <taxon>Pararge</taxon>
    </lineage>
</organism>
<dbReference type="Proteomes" id="UP000838756">
    <property type="component" value="Unassembled WGS sequence"/>
</dbReference>
<comment type="caution">
    <text evidence="1">The sequence shown here is derived from an EMBL/GenBank/DDBJ whole genome shotgun (WGS) entry which is preliminary data.</text>
</comment>
<evidence type="ECO:0000313" key="2">
    <source>
        <dbReference type="Proteomes" id="UP000838756"/>
    </source>
</evidence>
<sequence length="93" mass="10657">MSAIINQKVIRIRHKADCRQLSYPSKSIEWQVVENKIKKTPLPTGEQSGGKTIAHQVMVLREGATEASHTSRERHETGIPTYFIRVELELFQK</sequence>
<dbReference type="AlphaFoldDB" id="A0A8S4RSV6"/>
<evidence type="ECO:0000313" key="1">
    <source>
        <dbReference type="EMBL" id="CAH2241403.1"/>
    </source>
</evidence>